<gene>
    <name evidence="2" type="ORF">VTJ49DRAFT_5601</name>
</gene>
<keyword evidence="3" id="KW-1185">Reference proteome</keyword>
<proteinExistence type="predicted"/>
<evidence type="ECO:0000256" key="1">
    <source>
        <dbReference type="SAM" id="MobiDB-lite"/>
    </source>
</evidence>
<feature type="compositionally biased region" description="Low complexity" evidence="1">
    <location>
        <begin position="112"/>
        <end position="121"/>
    </location>
</feature>
<feature type="compositionally biased region" description="Acidic residues" evidence="1">
    <location>
        <begin position="348"/>
        <end position="358"/>
    </location>
</feature>
<organism evidence="2 3">
    <name type="scientific">Humicola insolens</name>
    <name type="common">Soft-rot fungus</name>
    <dbReference type="NCBI Taxonomy" id="85995"/>
    <lineage>
        <taxon>Eukaryota</taxon>
        <taxon>Fungi</taxon>
        <taxon>Dikarya</taxon>
        <taxon>Ascomycota</taxon>
        <taxon>Pezizomycotina</taxon>
        <taxon>Sordariomycetes</taxon>
        <taxon>Sordariomycetidae</taxon>
        <taxon>Sordariales</taxon>
        <taxon>Chaetomiaceae</taxon>
        <taxon>Mycothermus</taxon>
    </lineage>
</organism>
<feature type="region of interest" description="Disordered" evidence="1">
    <location>
        <begin position="165"/>
        <end position="244"/>
    </location>
</feature>
<reference evidence="2 3" key="1">
    <citation type="journal article" date="2024" name="Commun. Biol.">
        <title>Comparative genomic analysis of thermophilic fungi reveals convergent evolutionary adaptations and gene losses.</title>
        <authorList>
            <person name="Steindorff A.S."/>
            <person name="Aguilar-Pontes M.V."/>
            <person name="Robinson A.J."/>
            <person name="Andreopoulos B."/>
            <person name="LaButti K."/>
            <person name="Kuo A."/>
            <person name="Mondo S."/>
            <person name="Riley R."/>
            <person name="Otillar R."/>
            <person name="Haridas S."/>
            <person name="Lipzen A."/>
            <person name="Grimwood J."/>
            <person name="Schmutz J."/>
            <person name="Clum A."/>
            <person name="Reid I.D."/>
            <person name="Moisan M.C."/>
            <person name="Butler G."/>
            <person name="Nguyen T.T.M."/>
            <person name="Dewar K."/>
            <person name="Conant G."/>
            <person name="Drula E."/>
            <person name="Henrissat B."/>
            <person name="Hansel C."/>
            <person name="Singer S."/>
            <person name="Hutchinson M.I."/>
            <person name="de Vries R.P."/>
            <person name="Natvig D.O."/>
            <person name="Powell A.J."/>
            <person name="Tsang A."/>
            <person name="Grigoriev I.V."/>
        </authorList>
    </citation>
    <scope>NUCLEOTIDE SEQUENCE [LARGE SCALE GENOMIC DNA]</scope>
    <source>
        <strain evidence="2 3">CBS 620.91</strain>
    </source>
</reference>
<feature type="region of interest" description="Disordered" evidence="1">
    <location>
        <begin position="112"/>
        <end position="152"/>
    </location>
</feature>
<evidence type="ECO:0000313" key="2">
    <source>
        <dbReference type="EMBL" id="KAL1836088.1"/>
    </source>
</evidence>
<comment type="caution">
    <text evidence="2">The sequence shown here is derived from an EMBL/GenBank/DDBJ whole genome shotgun (WGS) entry which is preliminary data.</text>
</comment>
<sequence length="418" mass="46633">MEPQRRAFTQPSPKSERWGPEIYLHLEFRMSWGKKQQSPKNHQLTYRSRGMRDRATPFPRQVPAANTNYLAAIHNFEEQRQSRIRDFHQTRAANDPLRHHQLQEYYQVVPPQPQQQVPIIREPQRPTRANARPTYERGRSAPPPIGENPWDVSVNVPPLPVSNSDLSPSAWDARRKPLPAPPSQFRLGEGCHPWSTWSVPDGFDPDASPDDDNDDDVNNSGQRTARRRLPLSTLAPPPRDAIDRNSAAFATNPTMVSTFSPEPAAGAINATITTSSSSPSPSRLRTRDLETGRARELGALSAAMMTVDNGFESQWWFQGKRDTVYSDGAQTAGSPPGIADREVRREKEEEDDDDDDDSPPVPMSATAGPLETPMIVPSGVVSPLSDAAFSPAQVPASLVLQRSMSTRSEELWLWEKGR</sequence>
<feature type="compositionally biased region" description="Acidic residues" evidence="1">
    <location>
        <begin position="203"/>
        <end position="217"/>
    </location>
</feature>
<dbReference type="Proteomes" id="UP001583172">
    <property type="component" value="Unassembled WGS sequence"/>
</dbReference>
<accession>A0ABR3V4A2</accession>
<dbReference type="EMBL" id="JAZGSY010000467">
    <property type="protein sequence ID" value="KAL1836088.1"/>
    <property type="molecule type" value="Genomic_DNA"/>
</dbReference>
<feature type="region of interest" description="Disordered" evidence="1">
    <location>
        <begin position="326"/>
        <end position="374"/>
    </location>
</feature>
<evidence type="ECO:0000313" key="3">
    <source>
        <dbReference type="Proteomes" id="UP001583172"/>
    </source>
</evidence>
<protein>
    <submittedName>
        <fullName evidence="2">Uncharacterized protein</fullName>
    </submittedName>
</protein>
<name>A0ABR3V4A2_HUMIN</name>